<dbReference type="InterPro" id="IPR029005">
    <property type="entry name" value="LIM-bd/SEUSS"/>
</dbReference>
<feature type="region of interest" description="Disordered" evidence="1">
    <location>
        <begin position="300"/>
        <end position="406"/>
    </location>
</feature>
<feature type="compositionally biased region" description="Low complexity" evidence="1">
    <location>
        <begin position="342"/>
        <end position="366"/>
    </location>
</feature>
<name>A0A9W4WZH1_9GLOM</name>
<comment type="caution">
    <text evidence="2">The sequence shown here is derived from an EMBL/GenBank/DDBJ whole genome shotgun (WGS) entry which is preliminary data.</text>
</comment>
<evidence type="ECO:0000256" key="1">
    <source>
        <dbReference type="SAM" id="MobiDB-lite"/>
    </source>
</evidence>
<dbReference type="OrthoDB" id="774557at2759"/>
<dbReference type="Proteomes" id="UP001153678">
    <property type="component" value="Unassembled WGS sequence"/>
</dbReference>
<protein>
    <submittedName>
        <fullName evidence="2">5654_t:CDS:1</fullName>
    </submittedName>
</protein>
<evidence type="ECO:0000313" key="3">
    <source>
        <dbReference type="Proteomes" id="UP001153678"/>
    </source>
</evidence>
<gene>
    <name evidence="2" type="ORF">FWILDA_LOCUS11346</name>
</gene>
<feature type="compositionally biased region" description="Pro residues" evidence="1">
    <location>
        <begin position="308"/>
        <end position="321"/>
    </location>
</feature>
<organism evidence="2 3">
    <name type="scientific">Funneliformis geosporum</name>
    <dbReference type="NCBI Taxonomy" id="1117311"/>
    <lineage>
        <taxon>Eukaryota</taxon>
        <taxon>Fungi</taxon>
        <taxon>Fungi incertae sedis</taxon>
        <taxon>Mucoromycota</taxon>
        <taxon>Glomeromycotina</taxon>
        <taxon>Glomeromycetes</taxon>
        <taxon>Glomerales</taxon>
        <taxon>Glomeraceae</taxon>
        <taxon>Funneliformis</taxon>
    </lineage>
</organism>
<proteinExistence type="predicted"/>
<accession>A0A9W4WZH1</accession>
<feature type="compositionally biased region" description="Basic and acidic residues" evidence="1">
    <location>
        <begin position="396"/>
        <end position="406"/>
    </location>
</feature>
<reference evidence="2" key="1">
    <citation type="submission" date="2022-08" db="EMBL/GenBank/DDBJ databases">
        <authorList>
            <person name="Kallberg Y."/>
            <person name="Tangrot J."/>
            <person name="Rosling A."/>
        </authorList>
    </citation>
    <scope>NUCLEOTIDE SEQUENCE</scope>
    <source>
        <strain evidence="2">Wild A</strain>
    </source>
</reference>
<dbReference type="EMBL" id="CAMKVN010003182">
    <property type="protein sequence ID" value="CAI2183970.1"/>
    <property type="molecule type" value="Genomic_DNA"/>
</dbReference>
<evidence type="ECO:0000313" key="2">
    <source>
        <dbReference type="EMBL" id="CAI2183970.1"/>
    </source>
</evidence>
<sequence>MANLNPPAYGGGITGLVDMPNNSRVLTPMHHLAMGQTPPPSLNPAMTTFGLGFPTMVAANMSNHMNNQRQLQMSMSQTPSPPIPPNGFNGRGILRVLLFSEYLNCENAQKNKDISHWKLMVSNFFSEDGFIIYGLWDRETGKNRVFEIPNPVISRFFQVNYESGVTSIQLTLNNLKESLGPPINNYATNITVDAKASMIYNYEDGSRVVASGKLKVRLSTSSLNIDCFEFLTEKHMEFVPRYQLNSRDSPINQLGITLKTLRCLELTESVVTLHDLIEKCISSNKGPRQTLYALTNPEQSQTIINPPNHTPPTPGPSPPEPTAKTPKEKNDNTNIENTQQQSNNTDVPTPSPSTSNTKNTNIKTDSPTSKSVKSPLLNNKRPGETTPKPKKKRTLTRKDSRQESGL</sequence>
<dbReference type="PANTHER" id="PTHR10378">
    <property type="entry name" value="LIM DOMAIN-BINDING PROTEIN"/>
    <property type="match status" value="1"/>
</dbReference>
<dbReference type="Pfam" id="PF01803">
    <property type="entry name" value="LIM_bind"/>
    <property type="match status" value="1"/>
</dbReference>
<keyword evidence="3" id="KW-1185">Reference proteome</keyword>
<dbReference type="AlphaFoldDB" id="A0A9W4WZH1"/>
<feature type="compositionally biased region" description="Polar residues" evidence="1">
    <location>
        <begin position="332"/>
        <end position="341"/>
    </location>
</feature>